<evidence type="ECO:0000256" key="6">
    <source>
        <dbReference type="ARBA" id="ARBA00023289"/>
    </source>
</evidence>
<dbReference type="SUPFAM" id="SSF64356">
    <property type="entry name" value="SNARE-like"/>
    <property type="match status" value="1"/>
</dbReference>
<comment type="similarity">
    <text evidence="1">Belongs to the synaptobrevin family.</text>
</comment>
<keyword evidence="2" id="KW-0488">Methylation</keyword>
<dbReference type="STRING" id="667725.A0A0L0F495"/>
<feature type="non-terminal residue" evidence="9">
    <location>
        <position position="60"/>
    </location>
</feature>
<protein>
    <recommendedName>
        <fullName evidence="8">Longin domain-containing protein</fullName>
    </recommendedName>
</protein>
<keyword evidence="3" id="KW-0472">Membrane</keyword>
<dbReference type="CDD" id="cd14824">
    <property type="entry name" value="Longin"/>
    <property type="match status" value="1"/>
</dbReference>
<dbReference type="eggNOG" id="KOG0861">
    <property type="taxonomic scope" value="Eukaryota"/>
</dbReference>
<comment type="subcellular location">
    <subcellularLocation>
        <location evidence="7">Endomembrane system</location>
        <topology evidence="7">Lipid-anchor</topology>
        <orientation evidence="7">Cytoplasmic side</orientation>
    </subcellularLocation>
</comment>
<dbReference type="AlphaFoldDB" id="A0A0L0F495"/>
<dbReference type="EMBL" id="KQ248812">
    <property type="protein sequence ID" value="KNC71439.1"/>
    <property type="molecule type" value="Genomic_DNA"/>
</dbReference>
<accession>A0A0L0F495</accession>
<gene>
    <name evidence="9" type="ORF">SARC_16023</name>
</gene>
<evidence type="ECO:0000256" key="5">
    <source>
        <dbReference type="ARBA" id="ARBA00023288"/>
    </source>
</evidence>
<dbReference type="GO" id="GO:0005484">
    <property type="term" value="F:SNAP receptor activity"/>
    <property type="evidence" value="ECO:0007669"/>
    <property type="project" value="TreeGrafter"/>
</dbReference>
<dbReference type="RefSeq" id="XP_014145341.1">
    <property type="nucleotide sequence ID" value="XM_014289866.1"/>
</dbReference>
<evidence type="ECO:0000259" key="8">
    <source>
        <dbReference type="PROSITE" id="PS50859"/>
    </source>
</evidence>
<keyword evidence="4" id="KW-0564">Palmitate</keyword>
<evidence type="ECO:0000313" key="9">
    <source>
        <dbReference type="EMBL" id="KNC71439.1"/>
    </source>
</evidence>
<keyword evidence="5" id="KW-0449">Lipoprotein</keyword>
<evidence type="ECO:0000256" key="7">
    <source>
        <dbReference type="ARBA" id="ARBA00046278"/>
    </source>
</evidence>
<dbReference type="OrthoDB" id="27923at2759"/>
<proteinExistence type="inferred from homology"/>
<evidence type="ECO:0000256" key="4">
    <source>
        <dbReference type="ARBA" id="ARBA00023139"/>
    </source>
</evidence>
<keyword evidence="10" id="KW-1185">Reference proteome</keyword>
<dbReference type="InterPro" id="IPR010908">
    <property type="entry name" value="Longin_dom"/>
</dbReference>
<organism evidence="9 10">
    <name type="scientific">Sphaeroforma arctica JP610</name>
    <dbReference type="NCBI Taxonomy" id="667725"/>
    <lineage>
        <taxon>Eukaryota</taxon>
        <taxon>Ichthyosporea</taxon>
        <taxon>Ichthyophonida</taxon>
        <taxon>Sphaeroforma</taxon>
    </lineage>
</organism>
<sequence>TSVEEQNYVCHCQCRLDNLECVVVADKEYPSRVAFGLIAQIMDDFSKQYPKSVWVSAKPA</sequence>
<dbReference type="GO" id="GO:0005794">
    <property type="term" value="C:Golgi apparatus"/>
    <property type="evidence" value="ECO:0007669"/>
    <property type="project" value="TreeGrafter"/>
</dbReference>
<feature type="non-terminal residue" evidence="9">
    <location>
        <position position="1"/>
    </location>
</feature>
<dbReference type="PROSITE" id="PS50859">
    <property type="entry name" value="LONGIN"/>
    <property type="match status" value="1"/>
</dbReference>
<dbReference type="Gene3D" id="3.30.450.50">
    <property type="entry name" value="Longin domain"/>
    <property type="match status" value="1"/>
</dbReference>
<dbReference type="Proteomes" id="UP000054560">
    <property type="component" value="Unassembled WGS sequence"/>
</dbReference>
<dbReference type="PANTHER" id="PTHR45806">
    <property type="entry name" value="SYNAPTOBREVIN HOMOLOG YKT6"/>
    <property type="match status" value="1"/>
</dbReference>
<evidence type="ECO:0000256" key="3">
    <source>
        <dbReference type="ARBA" id="ARBA00023136"/>
    </source>
</evidence>
<dbReference type="GO" id="GO:0006888">
    <property type="term" value="P:endoplasmic reticulum to Golgi vesicle-mediated transport"/>
    <property type="evidence" value="ECO:0007669"/>
    <property type="project" value="TreeGrafter"/>
</dbReference>
<dbReference type="InterPro" id="IPR011012">
    <property type="entry name" value="Longin-like_dom_sf"/>
</dbReference>
<dbReference type="GeneID" id="25916527"/>
<evidence type="ECO:0000256" key="2">
    <source>
        <dbReference type="ARBA" id="ARBA00022481"/>
    </source>
</evidence>
<evidence type="ECO:0000256" key="1">
    <source>
        <dbReference type="ARBA" id="ARBA00008025"/>
    </source>
</evidence>
<reference evidence="9 10" key="1">
    <citation type="submission" date="2011-02" db="EMBL/GenBank/DDBJ databases">
        <title>The Genome Sequence of Sphaeroforma arctica JP610.</title>
        <authorList>
            <consortium name="The Broad Institute Genome Sequencing Platform"/>
            <person name="Russ C."/>
            <person name="Cuomo C."/>
            <person name="Young S.K."/>
            <person name="Zeng Q."/>
            <person name="Gargeya S."/>
            <person name="Alvarado L."/>
            <person name="Berlin A."/>
            <person name="Chapman S.B."/>
            <person name="Chen Z."/>
            <person name="Freedman E."/>
            <person name="Gellesch M."/>
            <person name="Goldberg J."/>
            <person name="Griggs A."/>
            <person name="Gujja S."/>
            <person name="Heilman E."/>
            <person name="Heiman D."/>
            <person name="Howarth C."/>
            <person name="Mehta T."/>
            <person name="Neiman D."/>
            <person name="Pearson M."/>
            <person name="Roberts A."/>
            <person name="Saif S."/>
            <person name="Shea T."/>
            <person name="Shenoy N."/>
            <person name="Sisk P."/>
            <person name="Stolte C."/>
            <person name="Sykes S."/>
            <person name="White J."/>
            <person name="Yandava C."/>
            <person name="Burger G."/>
            <person name="Gray M.W."/>
            <person name="Holland P.W.H."/>
            <person name="King N."/>
            <person name="Lang F.B.F."/>
            <person name="Roger A.J."/>
            <person name="Ruiz-Trillo I."/>
            <person name="Haas B."/>
            <person name="Nusbaum C."/>
            <person name="Birren B."/>
        </authorList>
    </citation>
    <scope>NUCLEOTIDE SEQUENCE [LARGE SCALE GENOMIC DNA]</scope>
    <source>
        <strain evidence="9 10">JP610</strain>
    </source>
</reference>
<keyword evidence="6" id="KW-0636">Prenylation</keyword>
<dbReference type="PANTHER" id="PTHR45806:SF1">
    <property type="entry name" value="SYNAPTOBREVIN HOMOLOG YKT6"/>
    <property type="match status" value="1"/>
</dbReference>
<feature type="domain" description="Longin" evidence="8">
    <location>
        <begin position="1"/>
        <end position="60"/>
    </location>
</feature>
<dbReference type="Pfam" id="PF13774">
    <property type="entry name" value="Longin"/>
    <property type="match status" value="1"/>
</dbReference>
<name>A0A0L0F495_9EUKA</name>
<evidence type="ECO:0000313" key="10">
    <source>
        <dbReference type="Proteomes" id="UP000054560"/>
    </source>
</evidence>